<dbReference type="InterPro" id="IPR041637">
    <property type="entry name" value="Caprin-1_dimer"/>
</dbReference>
<dbReference type="InterPro" id="IPR028816">
    <property type="entry name" value="Caprin"/>
</dbReference>
<dbReference type="InParanoid" id="A0A067RKR7"/>
<feature type="region of interest" description="Disordered" evidence="3">
    <location>
        <begin position="428"/>
        <end position="449"/>
    </location>
</feature>
<feature type="compositionally biased region" description="Polar residues" evidence="3">
    <location>
        <begin position="624"/>
        <end position="641"/>
    </location>
</feature>
<evidence type="ECO:0000256" key="1">
    <source>
        <dbReference type="ARBA" id="ARBA00007950"/>
    </source>
</evidence>
<dbReference type="eggNOG" id="ENOG502QUGC">
    <property type="taxonomic scope" value="Eukaryota"/>
</dbReference>
<dbReference type="Pfam" id="PF18293">
    <property type="entry name" value="Caprin-1_dimer"/>
    <property type="match status" value="1"/>
</dbReference>
<accession>A0A067RKR7</accession>
<organism evidence="5 6">
    <name type="scientific">Zootermopsis nevadensis</name>
    <name type="common">Dampwood termite</name>
    <dbReference type="NCBI Taxonomy" id="136037"/>
    <lineage>
        <taxon>Eukaryota</taxon>
        <taxon>Metazoa</taxon>
        <taxon>Ecdysozoa</taxon>
        <taxon>Arthropoda</taxon>
        <taxon>Hexapoda</taxon>
        <taxon>Insecta</taxon>
        <taxon>Pterygota</taxon>
        <taxon>Neoptera</taxon>
        <taxon>Polyneoptera</taxon>
        <taxon>Dictyoptera</taxon>
        <taxon>Blattodea</taxon>
        <taxon>Blattoidea</taxon>
        <taxon>Termitoidae</taxon>
        <taxon>Termopsidae</taxon>
        <taxon>Zootermopsis</taxon>
    </lineage>
</organism>
<protein>
    <submittedName>
        <fullName evidence="5">Caprin-2</fullName>
    </submittedName>
</protein>
<feature type="domain" description="Caprin-1 dimerization" evidence="4">
    <location>
        <begin position="96"/>
        <end position="214"/>
    </location>
</feature>
<evidence type="ECO:0000313" key="5">
    <source>
        <dbReference type="EMBL" id="KDR21170.1"/>
    </source>
</evidence>
<evidence type="ECO:0000256" key="2">
    <source>
        <dbReference type="SAM" id="Coils"/>
    </source>
</evidence>
<dbReference type="AlphaFoldDB" id="A0A067RKR7"/>
<dbReference type="Proteomes" id="UP000027135">
    <property type="component" value="Unassembled WGS sequence"/>
</dbReference>
<dbReference type="EMBL" id="KK852570">
    <property type="protein sequence ID" value="KDR21170.1"/>
    <property type="molecule type" value="Genomic_DNA"/>
</dbReference>
<feature type="coiled-coil region" evidence="2">
    <location>
        <begin position="18"/>
        <end position="48"/>
    </location>
</feature>
<feature type="compositionally biased region" description="Polar residues" evidence="3">
    <location>
        <begin position="521"/>
        <end position="578"/>
    </location>
</feature>
<proteinExistence type="inferred from homology"/>
<feature type="compositionally biased region" description="Gly residues" evidence="3">
    <location>
        <begin position="667"/>
        <end position="678"/>
    </location>
</feature>
<keyword evidence="6" id="KW-1185">Reference proteome</keyword>
<dbReference type="PANTHER" id="PTHR22922:SF19">
    <property type="entry name" value="CAPRIN HOMOLOG"/>
    <property type="match status" value="1"/>
</dbReference>
<feature type="compositionally biased region" description="Pro residues" evidence="3">
    <location>
        <begin position="432"/>
        <end position="442"/>
    </location>
</feature>
<evidence type="ECO:0000313" key="6">
    <source>
        <dbReference type="Proteomes" id="UP000027135"/>
    </source>
</evidence>
<feature type="compositionally biased region" description="Low complexity" evidence="3">
    <location>
        <begin position="477"/>
        <end position="487"/>
    </location>
</feature>
<gene>
    <name evidence="5" type="ORF">L798_04100</name>
</gene>
<comment type="similarity">
    <text evidence="1">Belongs to the caprin family.</text>
</comment>
<reference evidence="5 6" key="1">
    <citation type="journal article" date="2014" name="Nat. Commun.">
        <title>Molecular traces of alternative social organization in a termite genome.</title>
        <authorList>
            <person name="Terrapon N."/>
            <person name="Li C."/>
            <person name="Robertson H.M."/>
            <person name="Ji L."/>
            <person name="Meng X."/>
            <person name="Booth W."/>
            <person name="Chen Z."/>
            <person name="Childers C.P."/>
            <person name="Glastad K.M."/>
            <person name="Gokhale K."/>
            <person name="Gowin J."/>
            <person name="Gronenberg W."/>
            <person name="Hermansen R.A."/>
            <person name="Hu H."/>
            <person name="Hunt B.G."/>
            <person name="Huylmans A.K."/>
            <person name="Khalil S.M."/>
            <person name="Mitchell R.D."/>
            <person name="Munoz-Torres M.C."/>
            <person name="Mustard J.A."/>
            <person name="Pan H."/>
            <person name="Reese J.T."/>
            <person name="Scharf M.E."/>
            <person name="Sun F."/>
            <person name="Vogel H."/>
            <person name="Xiao J."/>
            <person name="Yang W."/>
            <person name="Yang Z."/>
            <person name="Yang Z."/>
            <person name="Zhou J."/>
            <person name="Zhu J."/>
            <person name="Brent C.S."/>
            <person name="Elsik C.G."/>
            <person name="Goodisman M.A."/>
            <person name="Liberles D.A."/>
            <person name="Roe R.M."/>
            <person name="Vargo E.L."/>
            <person name="Vilcinskas A."/>
            <person name="Wang J."/>
            <person name="Bornberg-Bauer E."/>
            <person name="Korb J."/>
            <person name="Zhang G."/>
            <person name="Liebig J."/>
        </authorList>
    </citation>
    <scope>NUCLEOTIDE SEQUENCE [LARGE SCALE GENOMIC DNA]</scope>
    <source>
        <tissue evidence="5">Whole organism</tissue>
    </source>
</reference>
<name>A0A067RKR7_ZOONE</name>
<feature type="compositionally biased region" description="Low complexity" evidence="3">
    <location>
        <begin position="679"/>
        <end position="688"/>
    </location>
</feature>
<evidence type="ECO:0000259" key="4">
    <source>
        <dbReference type="Pfam" id="PF18293"/>
    </source>
</evidence>
<feature type="compositionally biased region" description="Low complexity" evidence="3">
    <location>
        <begin position="587"/>
        <end position="609"/>
    </location>
</feature>
<dbReference type="GO" id="GO:0003723">
    <property type="term" value="F:RNA binding"/>
    <property type="evidence" value="ECO:0007669"/>
    <property type="project" value="TreeGrafter"/>
</dbReference>
<dbReference type="PANTHER" id="PTHR22922">
    <property type="entry name" value="GPI-ANCHORED PROTEIN P137"/>
    <property type="match status" value="1"/>
</dbReference>
<dbReference type="OMA" id="GNNHWNS"/>
<feature type="region of interest" description="Disordered" evidence="3">
    <location>
        <begin position="356"/>
        <end position="382"/>
    </location>
</feature>
<keyword evidence="2" id="KW-0175">Coiled coil</keyword>
<sequence>MPSAATAKLEKQASTEAVDSFRQAIIILEHKIRNLEKRKRKIESYREEQKNGKDLNSDQLAAVAKYEEVQQTLEFARDLCKQFNGIAVDAAKQHKKQARKEALENFFAKVKEILLVQDVLHNMGQESVREDFLAGRNGAVQLDDEDLKHLDDLYIEVLPKHGREDGALPFQEQVQHSAEHLLSIVEGKSKEILGTTYVKLKELVTAIHACGYFDQSVEETSEEQTEELVNTEVELQNSQEAVVDEENYVGETQMVAPSDTTFPQAVAQLQSVTTGSQSTAAMPVSSPMVPQPTASVAPVPTPVASVESSYFSTAAPTFVPAQASALQQSRPLNEVISSVNSSFNFLQESELDSPDLSAMLTGTSQPSQQAQQRGIPTPPPSGPVPVAPIPTQTFTNQNFASVPPANVAQQVVYQSGSELTQSHIPGFAATTPNPPPPIPMPPSHHQHRSISPAVPVATLQQTYNQSATQVSAYVSQAQQPQANVPNPYSTQKQPQEQVDHQQVAEQMTSVTIDDSAGDWGQTENSQNDWSQQPETQTDWNQQTETQADWNQQTETQAEWNSSPANQNDSFITQSNTRVYGSGRGRMNRGSGRGSSNGYSGNRGRGNYQNGRGGGGKSYGYRNNEGGSNNYYQNGYQQRDNFGSSGYGGGYKRGTRGSSRGSMDRGGPRGGSGGRGGSNPRGSRGSSFVRGGGNKQ</sequence>
<dbReference type="GO" id="GO:0005737">
    <property type="term" value="C:cytoplasm"/>
    <property type="evidence" value="ECO:0007669"/>
    <property type="project" value="TreeGrafter"/>
</dbReference>
<evidence type="ECO:0000256" key="3">
    <source>
        <dbReference type="SAM" id="MobiDB-lite"/>
    </source>
</evidence>
<dbReference type="STRING" id="136037.A0A067RKR7"/>
<feature type="compositionally biased region" description="Polar residues" evidence="3">
    <location>
        <begin position="360"/>
        <end position="372"/>
    </location>
</feature>
<feature type="region of interest" description="Disordered" evidence="3">
    <location>
        <begin position="477"/>
        <end position="695"/>
    </location>
</feature>
<feature type="compositionally biased region" description="Polar residues" evidence="3">
    <location>
        <begin position="503"/>
        <end position="512"/>
    </location>
</feature>